<evidence type="ECO:0000313" key="2">
    <source>
        <dbReference type="EMBL" id="APZ82351.1"/>
    </source>
</evidence>
<dbReference type="SUPFAM" id="SSF53927">
    <property type="entry name" value="Cytidine deaminase-like"/>
    <property type="match status" value="1"/>
</dbReference>
<sequence>MKMEKYSECKRMTVHAVGLDKDYNIVKTRNGNYGECKNIPGACGCTHAEIQLLSHMANPVMVCVSHSPCLNCARELVKAGVKYVHYSEPYRVADGIEYLKSSGVTVRQVPKERWQV</sequence>
<accession>A0A217EQN2</accession>
<dbReference type="GO" id="GO:0003824">
    <property type="term" value="F:catalytic activity"/>
    <property type="evidence" value="ECO:0007669"/>
    <property type="project" value="InterPro"/>
</dbReference>
<reference evidence="2 3" key="1">
    <citation type="journal article" date="2017" name="Viruses">
        <title>Characterization of Bacillus subtilis Viruses vB_BsuM-Goe2 and vB_BsuM-Goe3.</title>
        <authorList>
            <person name="Willms I.M."/>
            <person name="Hoppert M."/>
            <person name="Hertel R."/>
        </authorList>
    </citation>
    <scope>NUCLEOTIDE SEQUENCE [LARGE SCALE GENOMIC DNA]</scope>
</reference>
<dbReference type="InterPro" id="IPR016193">
    <property type="entry name" value="Cytidine_deaminase-like"/>
</dbReference>
<dbReference type="InterPro" id="IPR002125">
    <property type="entry name" value="CMP_dCMP_dom"/>
</dbReference>
<evidence type="ECO:0000259" key="1">
    <source>
        <dbReference type="Pfam" id="PF00383"/>
    </source>
</evidence>
<protein>
    <submittedName>
        <fullName evidence="2">Cytidine deaminase</fullName>
    </submittedName>
</protein>
<proteinExistence type="predicted"/>
<dbReference type="EMBL" id="KY368639">
    <property type="protein sequence ID" value="APZ82351.1"/>
    <property type="molecule type" value="Genomic_DNA"/>
</dbReference>
<gene>
    <name evidence="2" type="ORF">Goe2_c11500</name>
</gene>
<dbReference type="Proteomes" id="UP000224660">
    <property type="component" value="Segment"/>
</dbReference>
<organism evidence="2 3">
    <name type="scientific">Bacillus phage vB_BsuM-Goe2</name>
    <dbReference type="NCBI Taxonomy" id="1933062"/>
    <lineage>
        <taxon>Viruses</taxon>
        <taxon>Duplodnaviria</taxon>
        <taxon>Heunggongvirae</taxon>
        <taxon>Uroviricota</taxon>
        <taxon>Caudoviricetes</taxon>
        <taxon>Herelleviridae</taxon>
        <taxon>Spounavirinae</taxon>
        <taxon>Okubovirus</taxon>
        <taxon>Okubovirus camphawk</taxon>
    </lineage>
</organism>
<dbReference type="Gene3D" id="3.40.140.10">
    <property type="entry name" value="Cytidine Deaminase, domain 2"/>
    <property type="match status" value="1"/>
</dbReference>
<name>A0A217EQN2_9CAUD</name>
<dbReference type="Pfam" id="PF00383">
    <property type="entry name" value="dCMP_cyt_deam_1"/>
    <property type="match status" value="1"/>
</dbReference>
<evidence type="ECO:0000313" key="3">
    <source>
        <dbReference type="Proteomes" id="UP000224660"/>
    </source>
</evidence>
<feature type="domain" description="CMP/dCMP-type deaminase" evidence="1">
    <location>
        <begin position="4"/>
        <end position="86"/>
    </location>
</feature>